<organism evidence="16 17">
    <name type="scientific">Papiliotrema laurentii</name>
    <name type="common">Cryptococcus laurentii</name>
    <dbReference type="NCBI Taxonomy" id="5418"/>
    <lineage>
        <taxon>Eukaryota</taxon>
        <taxon>Fungi</taxon>
        <taxon>Dikarya</taxon>
        <taxon>Basidiomycota</taxon>
        <taxon>Agaricomycotina</taxon>
        <taxon>Tremellomycetes</taxon>
        <taxon>Tremellales</taxon>
        <taxon>Rhynchogastremaceae</taxon>
        <taxon>Papiliotrema</taxon>
    </lineage>
</organism>
<feature type="region of interest" description="Disordered" evidence="12">
    <location>
        <begin position="393"/>
        <end position="423"/>
    </location>
</feature>
<feature type="domain" description="Pre-mRNA-splicing factor Syf1/CRNKL1-like C-terminal HAT-repeats" evidence="14">
    <location>
        <begin position="584"/>
        <end position="987"/>
    </location>
</feature>
<keyword evidence="4" id="KW-0507">mRNA processing</keyword>
<dbReference type="FunFam" id="1.25.40.10:FF:000023">
    <property type="entry name" value="Pre-mRNA-splicing factor SYF1"/>
    <property type="match status" value="1"/>
</dbReference>
<reference evidence="16" key="1">
    <citation type="submission" date="2023-02" db="EMBL/GenBank/DDBJ databases">
        <title>Identification and recombinant expression of a fungal hydrolase from Papiliotrema laurentii that hydrolyzes apple cutin and clears colloidal polyester polyurethane.</title>
        <authorList>
            <consortium name="DOE Joint Genome Institute"/>
            <person name="Roman V.A."/>
            <person name="Bojanowski C."/>
            <person name="Crable B.R."/>
            <person name="Wagner D.N."/>
            <person name="Hung C.S."/>
            <person name="Nadeau L.J."/>
            <person name="Schratz L."/>
            <person name="Haridas S."/>
            <person name="Pangilinan J."/>
            <person name="Lipzen A."/>
            <person name="Na H."/>
            <person name="Yan M."/>
            <person name="Ng V."/>
            <person name="Grigoriev I.V."/>
            <person name="Spatafora J.W."/>
            <person name="Barlow D."/>
            <person name="Biffinger J."/>
            <person name="Kelley-Loughnane N."/>
            <person name="Varaljay V.A."/>
            <person name="Crookes-Goodson W.J."/>
        </authorList>
    </citation>
    <scope>NUCLEOTIDE SEQUENCE</scope>
    <source>
        <strain evidence="16">5307AH</strain>
    </source>
</reference>
<dbReference type="SMART" id="SM00386">
    <property type="entry name" value="HAT"/>
    <property type="match status" value="11"/>
</dbReference>
<dbReference type="Pfam" id="PF23233">
    <property type="entry name" value="HAT_Syf1_CNRKL1_N"/>
    <property type="match status" value="1"/>
</dbReference>
<dbReference type="GO" id="GO:0000974">
    <property type="term" value="C:Prp19 complex"/>
    <property type="evidence" value="ECO:0007669"/>
    <property type="project" value="TreeGrafter"/>
</dbReference>
<evidence type="ECO:0000313" key="17">
    <source>
        <dbReference type="Proteomes" id="UP001182556"/>
    </source>
</evidence>
<dbReference type="InterPro" id="IPR055430">
    <property type="entry name" value="HAT_Syf1_CNRKL1_C"/>
</dbReference>
<feature type="compositionally biased region" description="Low complexity" evidence="12">
    <location>
        <begin position="1018"/>
        <end position="1030"/>
    </location>
</feature>
<dbReference type="Pfam" id="PF23220">
    <property type="entry name" value="HAT_Syf1_M"/>
    <property type="match status" value="1"/>
</dbReference>
<comment type="subunit">
    <text evidence="3">Associated with the spliceosome.</text>
</comment>
<dbReference type="GO" id="GO:0071014">
    <property type="term" value="C:post-mRNA release spliceosomal complex"/>
    <property type="evidence" value="ECO:0007669"/>
    <property type="project" value="TreeGrafter"/>
</dbReference>
<dbReference type="InterPro" id="IPR045075">
    <property type="entry name" value="Syf1-like"/>
</dbReference>
<comment type="similarity">
    <text evidence="2">Belongs to the crooked-neck family.</text>
</comment>
<dbReference type="Pfam" id="PF23231">
    <property type="entry name" value="HAT_Syf1_CNRKL1_C"/>
    <property type="match status" value="1"/>
</dbReference>
<evidence type="ECO:0000256" key="11">
    <source>
        <dbReference type="ARBA" id="ARBA00067212"/>
    </source>
</evidence>
<feature type="region of interest" description="Disordered" evidence="12">
    <location>
        <begin position="1013"/>
        <end position="1038"/>
    </location>
</feature>
<keyword evidence="5" id="KW-0747">Spliceosome</keyword>
<evidence type="ECO:0000256" key="8">
    <source>
        <dbReference type="ARBA" id="ARBA00023242"/>
    </source>
</evidence>
<protein>
    <recommendedName>
        <fullName evidence="10">Pre-mRNA-splicing factor SYF1</fullName>
    </recommendedName>
    <alternativeName>
        <fullName evidence="11">Pre-mRNA-splicing factor syf1</fullName>
    </alternativeName>
</protein>
<evidence type="ECO:0000256" key="10">
    <source>
        <dbReference type="ARBA" id="ARBA00039472"/>
    </source>
</evidence>
<evidence type="ECO:0000256" key="4">
    <source>
        <dbReference type="ARBA" id="ARBA00022664"/>
    </source>
</evidence>
<comment type="subcellular location">
    <subcellularLocation>
        <location evidence="1">Nucleus</location>
    </subcellularLocation>
</comment>
<dbReference type="AlphaFoldDB" id="A0AAD9CYH4"/>
<evidence type="ECO:0000256" key="1">
    <source>
        <dbReference type="ARBA" id="ARBA00004123"/>
    </source>
</evidence>
<evidence type="ECO:0000259" key="14">
    <source>
        <dbReference type="Pfam" id="PF23231"/>
    </source>
</evidence>
<evidence type="ECO:0000256" key="7">
    <source>
        <dbReference type="ARBA" id="ARBA00023187"/>
    </source>
</evidence>
<evidence type="ECO:0000256" key="3">
    <source>
        <dbReference type="ARBA" id="ARBA00011524"/>
    </source>
</evidence>
<dbReference type="InterPro" id="IPR011990">
    <property type="entry name" value="TPR-like_helical_dom_sf"/>
</dbReference>
<sequence>MSADIITELASRFPLTQPIPTPLSHPHLISAADLATEEDLLHNPENLRSWLSYISQIKDRIEKALPPTSSPLSPEEQLLGPLASHTAGEGLQHLVCIYERALAIFPTSYKLWKSYILTRQSYVLGEVTENAKKARAQQAKRGSAYKTNVKEMLDGVEEANEWVGGLDGVVGFEEWKSLIATGERMIGWLSHLPVPWLTHLSALLHPKCPAVFKRTYARRTFDRALRTLPPSLHGRIWGLYLRWAEMTGGDAGERVWRRFLKIDSSLTERHIGYLLEANPPRPLTAAKYLLLISRQAANNQYTAEEGKSPYQLFVDFLELVEKYAEEVGLSEEETIAFHEAQAEHARQEAGGDDGDGQNDGPSQQQTTEEPASVEGRLMRIAGPPALLAKNVQTNIRPPSDPAKGKQPAASVADVYDEDTDPSSSRLLDVEGIVERDGLQVYKDQAGRLWTGLATYWIKRAEFERATATFERGLAAVVTIRDFTQIFDAYAEFSETMISTLMDALADEDNLEDEDFDVEETEQDLDKRMKDFEELMDRRPFLVNEVLLRRNPNEVVEWEKRVALWGDNDEKVVETYLKALETINPRKATGPLYPLYVGFAKFYEEGGSKDPETGEGRNEPNLAEARKIFEKATKVPFKTVDELAEVWCEWAEMELRNENYDEAVRLMQRATTVPKNTKVDFYNDNLSPQQRLFKSLKLWSFYSDLEESIGTVESTKAVYDKIMELKIANAQVIVNYAAFLEENKYFEESFKVYERGIELFHFPVAFEIWNIYLSKFVKRYGGKKLERTRDLFEQALENCPQKFCKPLFLMYAKLEEDHGLAKRAMGIYDRAASTVQDSDKFEMFTIYIAKATANFGLPATRPIYERALEQLPDKETAEMCRRFAQMERKLGEIDRARAIYAHASQFCDPRIMPEFWKEWNSFEIDTGSEETFREMLRIKRAVQASYNTEASFVAAQAAAASKGTEKPTDAATQAAKDAADPMAAMERSMGGGKPAPAFVASTLKPANTRVEVEVDEGESAANGAAAANPDAIQVDEDEF</sequence>
<evidence type="ECO:0000256" key="12">
    <source>
        <dbReference type="SAM" id="MobiDB-lite"/>
    </source>
</evidence>
<dbReference type="InterPro" id="IPR056350">
    <property type="entry name" value="HAT_Syf1_central"/>
</dbReference>
<dbReference type="PANTHER" id="PTHR11246">
    <property type="entry name" value="PRE-MRNA SPLICING FACTOR"/>
    <property type="match status" value="1"/>
</dbReference>
<dbReference type="InterPro" id="IPR003107">
    <property type="entry name" value="HAT"/>
</dbReference>
<feature type="domain" description="Pre-mRNA-splicing factor SYF1 central HAT repeats" evidence="13">
    <location>
        <begin position="424"/>
        <end position="582"/>
    </location>
</feature>
<dbReference type="SUPFAM" id="SSF48452">
    <property type="entry name" value="TPR-like"/>
    <property type="match status" value="2"/>
</dbReference>
<evidence type="ECO:0000256" key="2">
    <source>
        <dbReference type="ARBA" id="ARBA00008644"/>
    </source>
</evidence>
<keyword evidence="7" id="KW-0508">mRNA splicing</keyword>
<dbReference type="Proteomes" id="UP001182556">
    <property type="component" value="Unassembled WGS sequence"/>
</dbReference>
<dbReference type="EMBL" id="JAODAN010000006">
    <property type="protein sequence ID" value="KAK1923767.1"/>
    <property type="molecule type" value="Genomic_DNA"/>
</dbReference>
<dbReference type="PANTHER" id="PTHR11246:SF5">
    <property type="entry name" value="PRE-MRNA-SPLICING FACTOR SYF1"/>
    <property type="match status" value="1"/>
</dbReference>
<feature type="domain" description="Pre-mRNA-splicing factor Syf1-like N-terminal HAT-repeats" evidence="15">
    <location>
        <begin position="173"/>
        <end position="263"/>
    </location>
</feature>
<evidence type="ECO:0000256" key="9">
    <source>
        <dbReference type="ARBA" id="ARBA00037272"/>
    </source>
</evidence>
<name>A0AAD9CYH4_PAPLA</name>
<keyword evidence="6" id="KW-0677">Repeat</keyword>
<evidence type="ECO:0000313" key="16">
    <source>
        <dbReference type="EMBL" id="KAK1923767.1"/>
    </source>
</evidence>
<dbReference type="InterPro" id="IPR055433">
    <property type="entry name" value="HAT_Syf1-like_N"/>
</dbReference>
<proteinExistence type="inferred from homology"/>
<gene>
    <name evidence="16" type="ORF">DB88DRAFT_492362</name>
</gene>
<keyword evidence="17" id="KW-1185">Reference proteome</keyword>
<keyword evidence="8" id="KW-0539">Nucleus</keyword>
<dbReference type="GO" id="GO:0000349">
    <property type="term" value="P:generation of catalytic spliceosome for first transesterification step"/>
    <property type="evidence" value="ECO:0007669"/>
    <property type="project" value="TreeGrafter"/>
</dbReference>
<comment type="caution">
    <text evidence="16">The sequence shown here is derived from an EMBL/GenBank/DDBJ whole genome shotgun (WGS) entry which is preliminary data.</text>
</comment>
<evidence type="ECO:0000259" key="13">
    <source>
        <dbReference type="Pfam" id="PF23220"/>
    </source>
</evidence>
<evidence type="ECO:0000259" key="15">
    <source>
        <dbReference type="Pfam" id="PF23233"/>
    </source>
</evidence>
<dbReference type="GO" id="GO:0071007">
    <property type="term" value="C:U2-type catalytic step 2 spliceosome"/>
    <property type="evidence" value="ECO:0007669"/>
    <property type="project" value="TreeGrafter"/>
</dbReference>
<dbReference type="FunFam" id="1.25.40.10:FF:000038">
    <property type="entry name" value="Putative pre-mRNA-splicing factor SYF1"/>
    <property type="match status" value="1"/>
</dbReference>
<feature type="region of interest" description="Disordered" evidence="12">
    <location>
        <begin position="341"/>
        <end position="374"/>
    </location>
</feature>
<evidence type="ECO:0000256" key="5">
    <source>
        <dbReference type="ARBA" id="ARBA00022728"/>
    </source>
</evidence>
<evidence type="ECO:0000256" key="6">
    <source>
        <dbReference type="ARBA" id="ARBA00022737"/>
    </source>
</evidence>
<comment type="function">
    <text evidence="9">Involved in pre-mRNA splicing and cell cycle progression.</text>
</comment>
<dbReference type="FunFam" id="1.25.40.10:FF:000137">
    <property type="entry name" value="Pre-mRNA-splicing factor syf1"/>
    <property type="match status" value="1"/>
</dbReference>
<accession>A0AAD9CYH4</accession>
<dbReference type="Gene3D" id="1.25.40.10">
    <property type="entry name" value="Tetratricopeptide repeat domain"/>
    <property type="match status" value="4"/>
</dbReference>